<reference evidence="2 3" key="1">
    <citation type="submission" date="2018-02" db="EMBL/GenBank/DDBJ databases">
        <title>Comparative analysis of genomes of three Brevibacillus laterosporus strains producers of potent antimicrobials isolated from silage.</title>
        <authorList>
            <person name="Kojic M."/>
            <person name="Miljkovic M."/>
            <person name="Studholme D."/>
            <person name="Filipic B."/>
        </authorList>
    </citation>
    <scope>NUCLEOTIDE SEQUENCE [LARGE SCALE GENOMIC DNA]</scope>
    <source>
        <strain evidence="2 3">BGSP11</strain>
    </source>
</reference>
<dbReference type="InterPro" id="IPR023385">
    <property type="entry name" value="YopX-like_C"/>
</dbReference>
<proteinExistence type="predicted"/>
<organism evidence="2 3">
    <name type="scientific">Brevibacillus laterosporus</name>
    <name type="common">Bacillus laterosporus</name>
    <dbReference type="NCBI Taxonomy" id="1465"/>
    <lineage>
        <taxon>Bacteria</taxon>
        <taxon>Bacillati</taxon>
        <taxon>Bacillota</taxon>
        <taxon>Bacilli</taxon>
        <taxon>Bacillales</taxon>
        <taxon>Paenibacillaceae</taxon>
        <taxon>Brevibacillus</taxon>
    </lineage>
</organism>
<accession>A0AAP8QGR5</accession>
<dbReference type="Proteomes" id="UP000239759">
    <property type="component" value="Unassembled WGS sequence"/>
</dbReference>
<dbReference type="Gene3D" id="2.30.30.290">
    <property type="entry name" value="YopX-like domains"/>
    <property type="match status" value="1"/>
</dbReference>
<name>A0AAP8QGR5_BRELA</name>
<sequence length="156" mass="18553">MREIKFQCIYRPTKEKFEPSKIDFINGDVYGNFDGEIDDYCYFSLTPIGRGDAWLRQYTGFHDNTKWEDLPELEQQEWLNQGKTQEEWEGKEIYVGDIVQISDHPFHGSWTVNGNHEVGYNEQMELCCGSWLLFRVKHYVEVIGNIYENPELLRKE</sequence>
<evidence type="ECO:0000313" key="3">
    <source>
        <dbReference type="Proteomes" id="UP000239759"/>
    </source>
</evidence>
<evidence type="ECO:0000313" key="2">
    <source>
        <dbReference type="EMBL" id="PPB12911.1"/>
    </source>
</evidence>
<gene>
    <name evidence="2" type="ORF">C4A77_00565</name>
</gene>
<dbReference type="RefSeq" id="WP_104030312.1">
    <property type="nucleotide sequence ID" value="NZ_PRKQ01000001.1"/>
</dbReference>
<comment type="caution">
    <text evidence="2">The sequence shown here is derived from an EMBL/GenBank/DDBJ whole genome shotgun (WGS) entry which is preliminary data.</text>
</comment>
<dbReference type="Pfam" id="PF09643">
    <property type="entry name" value="YopX"/>
    <property type="match status" value="1"/>
</dbReference>
<dbReference type="SUPFAM" id="SSF159006">
    <property type="entry name" value="YopX-like"/>
    <property type="match status" value="1"/>
</dbReference>
<protein>
    <recommendedName>
        <fullName evidence="1">YopX protein domain-containing protein</fullName>
    </recommendedName>
</protein>
<dbReference type="InterPro" id="IPR019096">
    <property type="entry name" value="YopX_protein"/>
</dbReference>
<feature type="domain" description="YopX protein" evidence="1">
    <location>
        <begin position="88"/>
        <end position="153"/>
    </location>
</feature>
<evidence type="ECO:0000259" key="1">
    <source>
        <dbReference type="Pfam" id="PF09643"/>
    </source>
</evidence>
<dbReference type="EMBL" id="PRKQ01000001">
    <property type="protein sequence ID" value="PPB12911.1"/>
    <property type="molecule type" value="Genomic_DNA"/>
</dbReference>
<dbReference type="AlphaFoldDB" id="A0AAP8QGR5"/>